<dbReference type="InterPro" id="IPR003838">
    <property type="entry name" value="ABC3_permease_C"/>
</dbReference>
<dbReference type="Proteomes" id="UP000247523">
    <property type="component" value="Unassembled WGS sequence"/>
</dbReference>
<gene>
    <name evidence="11" type="ORF">C8E03_101662</name>
</gene>
<evidence type="ECO:0000256" key="8">
    <source>
        <dbReference type="SAM" id="Phobius"/>
    </source>
</evidence>
<comment type="subcellular location">
    <subcellularLocation>
        <location evidence="1">Cell membrane</location>
        <topology evidence="1">Multi-pass membrane protein</topology>
    </subcellularLocation>
</comment>
<feature type="compositionally biased region" description="Gly residues" evidence="7">
    <location>
        <begin position="131"/>
        <end position="141"/>
    </location>
</feature>
<feature type="transmembrane region" description="Helical" evidence="8">
    <location>
        <begin position="21"/>
        <end position="42"/>
    </location>
</feature>
<feature type="region of interest" description="Disordered" evidence="7">
    <location>
        <begin position="68"/>
        <end position="145"/>
    </location>
</feature>
<sequence length="479" mass="49204">MTLSELIRIVWLNIVQNKFKVLLTSVGIIVGAATIVMVIAVGRGGQMEVADQFKNLNAGAIDISYTIDSESSSGGSSSQGGGGGGGPSGGGGSMPSGGGSMPSGGGGSMPSGGGSSEGGSSSSGSSSGGPPSMGGDSGFMIGGNMENFEDSMLNQEKITLSEDDVDDLEVFVPGIEDVTISLTTKSTVTGGELEEETSYTVAGVKTNYASMSNLSMEIGDFITESNNENKEKVCIIGYTLATEIFGSALDAYDSTIYIDERPYVINGVLSQMGTVSSGISPDDAIFVPYNTAIKYITGTDVSPTITVISSDVNNVDEVVSNIESVLGESYPNAEFTITDAGSKMEAAKSSANTLTMLLAAMATIVFIVGGIGIMNVLFVSVKERTKEIGILKAIGCSKKDILVEFLLEAAFISTLGGVLGVVVSFIVIPIVELFGIRVEASVIGDVVAVLFAILTGTLFGFYPALKASSLVPVEALSEE</sequence>
<dbReference type="AlphaFoldDB" id="A0A318ET01"/>
<feature type="transmembrane region" description="Helical" evidence="8">
    <location>
        <begin position="402"/>
        <end position="430"/>
    </location>
</feature>
<feature type="domain" description="MacB-like periplasmic core" evidence="10">
    <location>
        <begin position="22"/>
        <end position="324"/>
    </location>
</feature>
<protein>
    <submittedName>
        <fullName evidence="11">Putative ABC transport system permease protein</fullName>
    </submittedName>
</protein>
<keyword evidence="4 8" id="KW-1133">Transmembrane helix</keyword>
<evidence type="ECO:0000313" key="11">
    <source>
        <dbReference type="EMBL" id="PXV96029.1"/>
    </source>
</evidence>
<evidence type="ECO:0000256" key="6">
    <source>
        <dbReference type="ARBA" id="ARBA00038076"/>
    </source>
</evidence>
<dbReference type="Pfam" id="PF02687">
    <property type="entry name" value="FtsX"/>
    <property type="match status" value="1"/>
</dbReference>
<dbReference type="Pfam" id="PF12704">
    <property type="entry name" value="MacB_PCD"/>
    <property type="match status" value="1"/>
</dbReference>
<feature type="compositionally biased region" description="Low complexity" evidence="7">
    <location>
        <begin position="118"/>
        <end position="130"/>
    </location>
</feature>
<feature type="domain" description="ABC3 transporter permease C-terminal" evidence="9">
    <location>
        <begin position="360"/>
        <end position="470"/>
    </location>
</feature>
<dbReference type="GO" id="GO:0022857">
    <property type="term" value="F:transmembrane transporter activity"/>
    <property type="evidence" value="ECO:0007669"/>
    <property type="project" value="TreeGrafter"/>
</dbReference>
<organism evidence="11 12">
    <name type="scientific">Lachnotalea glycerini</name>
    <dbReference type="NCBI Taxonomy" id="1763509"/>
    <lineage>
        <taxon>Bacteria</taxon>
        <taxon>Bacillati</taxon>
        <taxon>Bacillota</taxon>
        <taxon>Clostridia</taxon>
        <taxon>Lachnospirales</taxon>
        <taxon>Lachnospiraceae</taxon>
        <taxon>Lachnotalea</taxon>
    </lineage>
</organism>
<feature type="compositionally biased region" description="Gly residues" evidence="7">
    <location>
        <begin position="77"/>
        <end position="117"/>
    </location>
</feature>
<reference evidence="11 12" key="1">
    <citation type="submission" date="2018-05" db="EMBL/GenBank/DDBJ databases">
        <title>Genomic Encyclopedia of Type Strains, Phase IV (KMG-IV): sequencing the most valuable type-strain genomes for metagenomic binning, comparative biology and taxonomic classification.</title>
        <authorList>
            <person name="Goeker M."/>
        </authorList>
    </citation>
    <scope>NUCLEOTIDE SEQUENCE [LARGE SCALE GENOMIC DNA]</scope>
    <source>
        <strain evidence="11 12">DSM 28816</strain>
    </source>
</reference>
<evidence type="ECO:0000313" key="12">
    <source>
        <dbReference type="Proteomes" id="UP000247523"/>
    </source>
</evidence>
<evidence type="ECO:0000256" key="3">
    <source>
        <dbReference type="ARBA" id="ARBA00022692"/>
    </source>
</evidence>
<dbReference type="EMBL" id="QICS01000001">
    <property type="protein sequence ID" value="PXV96029.1"/>
    <property type="molecule type" value="Genomic_DNA"/>
</dbReference>
<feature type="transmembrane region" description="Helical" evidence="8">
    <location>
        <begin position="442"/>
        <end position="462"/>
    </location>
</feature>
<evidence type="ECO:0000256" key="2">
    <source>
        <dbReference type="ARBA" id="ARBA00022475"/>
    </source>
</evidence>
<dbReference type="PANTHER" id="PTHR30572:SF4">
    <property type="entry name" value="ABC TRANSPORTER PERMEASE YTRF"/>
    <property type="match status" value="1"/>
</dbReference>
<evidence type="ECO:0000256" key="5">
    <source>
        <dbReference type="ARBA" id="ARBA00023136"/>
    </source>
</evidence>
<comment type="caution">
    <text evidence="11">The sequence shown here is derived from an EMBL/GenBank/DDBJ whole genome shotgun (WGS) entry which is preliminary data.</text>
</comment>
<evidence type="ECO:0000256" key="1">
    <source>
        <dbReference type="ARBA" id="ARBA00004651"/>
    </source>
</evidence>
<keyword evidence="3 8" id="KW-0812">Transmembrane</keyword>
<dbReference type="InterPro" id="IPR050250">
    <property type="entry name" value="Macrolide_Exporter_MacB"/>
</dbReference>
<evidence type="ECO:0000256" key="7">
    <source>
        <dbReference type="SAM" id="MobiDB-lite"/>
    </source>
</evidence>
<proteinExistence type="inferred from homology"/>
<evidence type="ECO:0000259" key="9">
    <source>
        <dbReference type="Pfam" id="PF02687"/>
    </source>
</evidence>
<dbReference type="GO" id="GO:0005886">
    <property type="term" value="C:plasma membrane"/>
    <property type="evidence" value="ECO:0007669"/>
    <property type="project" value="UniProtKB-SubCell"/>
</dbReference>
<dbReference type="RefSeq" id="WP_110290277.1">
    <property type="nucleotide sequence ID" value="NZ_QICS01000001.1"/>
</dbReference>
<keyword evidence="5 8" id="KW-0472">Membrane</keyword>
<evidence type="ECO:0000256" key="4">
    <source>
        <dbReference type="ARBA" id="ARBA00022989"/>
    </source>
</evidence>
<feature type="transmembrane region" description="Helical" evidence="8">
    <location>
        <begin position="356"/>
        <end position="381"/>
    </location>
</feature>
<accession>A0A318ET01</accession>
<name>A0A318ET01_9FIRM</name>
<comment type="similarity">
    <text evidence="6">Belongs to the ABC-4 integral membrane protein family.</text>
</comment>
<dbReference type="PANTHER" id="PTHR30572">
    <property type="entry name" value="MEMBRANE COMPONENT OF TRANSPORTER-RELATED"/>
    <property type="match status" value="1"/>
</dbReference>
<keyword evidence="2" id="KW-1003">Cell membrane</keyword>
<evidence type="ECO:0000259" key="10">
    <source>
        <dbReference type="Pfam" id="PF12704"/>
    </source>
</evidence>
<dbReference type="InterPro" id="IPR025857">
    <property type="entry name" value="MacB_PCD"/>
</dbReference>